<dbReference type="EMBL" id="VAUV01000001">
    <property type="protein sequence ID" value="TLD72773.1"/>
    <property type="molecule type" value="Genomic_DNA"/>
</dbReference>
<keyword evidence="2" id="KW-1185">Reference proteome</keyword>
<organism evidence="1 2">
    <name type="scientific">Phragmitibacter flavus</name>
    <dbReference type="NCBI Taxonomy" id="2576071"/>
    <lineage>
        <taxon>Bacteria</taxon>
        <taxon>Pseudomonadati</taxon>
        <taxon>Verrucomicrobiota</taxon>
        <taxon>Verrucomicrobiia</taxon>
        <taxon>Verrucomicrobiales</taxon>
        <taxon>Verrucomicrobiaceae</taxon>
        <taxon>Phragmitibacter</taxon>
    </lineage>
</organism>
<evidence type="ECO:0000313" key="2">
    <source>
        <dbReference type="Proteomes" id="UP000306196"/>
    </source>
</evidence>
<protein>
    <submittedName>
        <fullName evidence="1">Uncharacterized protein</fullName>
    </submittedName>
</protein>
<dbReference type="AlphaFoldDB" id="A0A5R8KKC2"/>
<gene>
    <name evidence="1" type="ORF">FEM03_01485</name>
</gene>
<proteinExistence type="predicted"/>
<dbReference type="Proteomes" id="UP000306196">
    <property type="component" value="Unassembled WGS sequence"/>
</dbReference>
<evidence type="ECO:0000313" key="1">
    <source>
        <dbReference type="EMBL" id="TLD72773.1"/>
    </source>
</evidence>
<name>A0A5R8KKC2_9BACT</name>
<reference evidence="1 2" key="1">
    <citation type="submission" date="2019-05" db="EMBL/GenBank/DDBJ databases">
        <title>Verrucobacter flavum gen. nov., sp. nov. a new member of the family Verrucomicrobiaceae.</title>
        <authorList>
            <person name="Szuroczki S."/>
            <person name="Abbaszade G."/>
            <person name="Szabo A."/>
            <person name="Felfoldi T."/>
            <person name="Schumann P."/>
            <person name="Boka K."/>
            <person name="Keki Z."/>
            <person name="Toumi M."/>
            <person name="Toth E."/>
        </authorList>
    </citation>
    <scope>NUCLEOTIDE SEQUENCE [LARGE SCALE GENOMIC DNA]</scope>
    <source>
        <strain evidence="1 2">MG-N-17</strain>
    </source>
</reference>
<comment type="caution">
    <text evidence="1">The sequence shown here is derived from an EMBL/GenBank/DDBJ whole genome shotgun (WGS) entry which is preliminary data.</text>
</comment>
<accession>A0A5R8KKC2</accession>
<sequence>MKANSQNLKVFRNDRALVSIRRDECDDRKLQGFIVDFSESLILLQYVYDFRVDGRLLLRIEDITDMESTETDQFQKQLLLEEGDFEKIDFSRKQPISSYDAYLLSLPRNEIVILEDELAEDPEFLIGTLMFADDQIATVRFFNGAAKWKDQPSDIEIKRITCCQTRNNYINYYANHFARKGTLLATRKDG</sequence>
<dbReference type="OrthoDB" id="7173027at2"/>